<accession>L0GWA9</accession>
<dbReference type="STRING" id="765912.Thimo_0824"/>
<gene>
    <name evidence="1" type="ORF">Thimo_0824</name>
</gene>
<sequence length="209" mass="23430">MSRLPLNRYCMNWCGCTNHFQTGHSDLTSPMMCVSESAVIQTAQHAIESLQDNDLFHRHIMSYVHKERLRHSTIGTQQESTAANTTFKTELLFNGSAKDLEKTLDTVRNLPVKVSVGPHIVVGGENGGWPLPIARLLDNSLLKRISASNLANMPRKVLEGIDGEIRDPHLHLDEQVVILDKQLFTEVAKDIALSEDYDTVAQAMWDFAH</sequence>
<dbReference type="EMBL" id="CP003051">
    <property type="protein sequence ID" value="AGA89660.1"/>
    <property type="molecule type" value="Genomic_DNA"/>
</dbReference>
<evidence type="ECO:0000313" key="1">
    <source>
        <dbReference type="EMBL" id="AGA89660.1"/>
    </source>
</evidence>
<dbReference type="AlphaFoldDB" id="L0GWA9"/>
<name>L0GWA9_9GAMM</name>
<reference evidence="1 2" key="1">
    <citation type="submission" date="2011-09" db="EMBL/GenBank/DDBJ databases">
        <title>Complete sequence of chromosome of Thioflavicoccus mobilis 8321.</title>
        <authorList>
            <consortium name="US DOE Joint Genome Institute"/>
            <person name="Lucas S."/>
            <person name="Han J."/>
            <person name="Lapidus A."/>
            <person name="Cheng J.-F."/>
            <person name="Goodwin L."/>
            <person name="Pitluck S."/>
            <person name="Peters L."/>
            <person name="Ovchinnikova G."/>
            <person name="Lu M."/>
            <person name="Detter J.C."/>
            <person name="Han C."/>
            <person name="Tapia R."/>
            <person name="Land M."/>
            <person name="Hauser L."/>
            <person name="Kyrpides N."/>
            <person name="Ivanova N."/>
            <person name="Pagani I."/>
            <person name="Vogl K."/>
            <person name="Liu Z."/>
            <person name="Imhoff J."/>
            <person name="Thiel V."/>
            <person name="Frigaard N.-U."/>
            <person name="Bryant D."/>
            <person name="Woyke T."/>
        </authorList>
    </citation>
    <scope>NUCLEOTIDE SEQUENCE [LARGE SCALE GENOMIC DNA]</scope>
    <source>
        <strain evidence="1 2">8321</strain>
    </source>
</reference>
<dbReference type="KEGG" id="tmb:Thimo_0824"/>
<evidence type="ECO:0000313" key="2">
    <source>
        <dbReference type="Proteomes" id="UP000010816"/>
    </source>
</evidence>
<organism evidence="1 2">
    <name type="scientific">Thioflavicoccus mobilis 8321</name>
    <dbReference type="NCBI Taxonomy" id="765912"/>
    <lineage>
        <taxon>Bacteria</taxon>
        <taxon>Pseudomonadati</taxon>
        <taxon>Pseudomonadota</taxon>
        <taxon>Gammaproteobacteria</taxon>
        <taxon>Chromatiales</taxon>
        <taxon>Chromatiaceae</taxon>
        <taxon>Thioflavicoccus</taxon>
    </lineage>
</organism>
<protein>
    <submittedName>
        <fullName evidence="1">Uncharacterized protein</fullName>
    </submittedName>
</protein>
<dbReference type="RefSeq" id="WP_015279806.1">
    <property type="nucleotide sequence ID" value="NC_019940.1"/>
</dbReference>
<keyword evidence="2" id="KW-1185">Reference proteome</keyword>
<proteinExistence type="predicted"/>
<dbReference type="OrthoDB" id="9980388at2"/>
<dbReference type="HOGENOM" id="CLU_1314899_0_0_6"/>
<dbReference type="Proteomes" id="UP000010816">
    <property type="component" value="Chromosome"/>
</dbReference>